<reference evidence="5" key="1">
    <citation type="journal article" date="2014" name="Front. Microbiol.">
        <title>High frequency of phylogenetically diverse reductive dehalogenase-homologous genes in deep subseafloor sedimentary metagenomes.</title>
        <authorList>
            <person name="Kawai M."/>
            <person name="Futagami T."/>
            <person name="Toyoda A."/>
            <person name="Takaki Y."/>
            <person name="Nishi S."/>
            <person name="Hori S."/>
            <person name="Arai W."/>
            <person name="Tsubouchi T."/>
            <person name="Morono Y."/>
            <person name="Uchiyama I."/>
            <person name="Ito T."/>
            <person name="Fujiyama A."/>
            <person name="Inagaki F."/>
            <person name="Takami H."/>
        </authorList>
    </citation>
    <scope>NUCLEOTIDE SEQUENCE</scope>
    <source>
        <strain evidence="5">Expedition CK06-06</strain>
    </source>
</reference>
<dbReference type="NCBIfam" id="NF002003">
    <property type="entry name" value="PRK00802.1-3"/>
    <property type="match status" value="1"/>
</dbReference>
<dbReference type="InterPro" id="IPR003180">
    <property type="entry name" value="MPG"/>
</dbReference>
<protein>
    <recommendedName>
        <fullName evidence="6">3-methyladenine DNA glycosylase</fullName>
    </recommendedName>
</protein>
<evidence type="ECO:0000256" key="3">
    <source>
        <dbReference type="ARBA" id="ARBA00022801"/>
    </source>
</evidence>
<dbReference type="Gene3D" id="3.10.300.10">
    <property type="entry name" value="Methylpurine-DNA glycosylase (MPG)"/>
    <property type="match status" value="1"/>
</dbReference>
<evidence type="ECO:0000313" key="5">
    <source>
        <dbReference type="EMBL" id="GAI69831.1"/>
    </source>
</evidence>
<dbReference type="SUPFAM" id="SSF50486">
    <property type="entry name" value="FMT C-terminal domain-like"/>
    <property type="match status" value="1"/>
</dbReference>
<accession>X1RS70</accession>
<dbReference type="FunFam" id="3.10.300.10:FF:000001">
    <property type="entry name" value="Putative 3-methyladenine DNA glycosylase"/>
    <property type="match status" value="1"/>
</dbReference>
<comment type="similarity">
    <text evidence="1">Belongs to the DNA glycosylase MPG family.</text>
</comment>
<keyword evidence="3" id="KW-0378">Hydrolase</keyword>
<organism evidence="5">
    <name type="scientific">marine sediment metagenome</name>
    <dbReference type="NCBI Taxonomy" id="412755"/>
    <lineage>
        <taxon>unclassified sequences</taxon>
        <taxon>metagenomes</taxon>
        <taxon>ecological metagenomes</taxon>
    </lineage>
</organism>
<evidence type="ECO:0000256" key="4">
    <source>
        <dbReference type="ARBA" id="ARBA00023204"/>
    </source>
</evidence>
<comment type="caution">
    <text evidence="5">The sequence shown here is derived from an EMBL/GenBank/DDBJ whole genome shotgun (WGS) entry which is preliminary data.</text>
</comment>
<dbReference type="GO" id="GO:0006284">
    <property type="term" value="P:base-excision repair"/>
    <property type="evidence" value="ECO:0007669"/>
    <property type="project" value="InterPro"/>
</dbReference>
<evidence type="ECO:0008006" key="6">
    <source>
        <dbReference type="Google" id="ProtNLM"/>
    </source>
</evidence>
<dbReference type="InterPro" id="IPR011034">
    <property type="entry name" value="Formyl_transferase-like_C_sf"/>
</dbReference>
<sequence>MEILIKNILPGEFYRRDTLEVARDLLGKALVKFKGSEMVGGIILETEAYYGQDDPASHAYGGKTPRSEIMFGKPGIAYVYMCYGMYYLLNVVTENEGKPGAVLIRALKPLWGIDIMKRRRNVNLEDRLTDGPGKLTIALDIDIKDNGADIVKGGNRLYISDYKTGGNSLKIIATERIGVKKGEDRPLRFLIQNREV</sequence>
<dbReference type="Pfam" id="PF02245">
    <property type="entry name" value="Pur_DNA_glyco"/>
    <property type="match status" value="1"/>
</dbReference>
<dbReference type="CDD" id="cd00540">
    <property type="entry name" value="AAG"/>
    <property type="match status" value="1"/>
</dbReference>
<evidence type="ECO:0000256" key="2">
    <source>
        <dbReference type="ARBA" id="ARBA00022763"/>
    </source>
</evidence>
<dbReference type="AlphaFoldDB" id="X1RS70"/>
<keyword evidence="2" id="KW-0227">DNA damage</keyword>
<dbReference type="InterPro" id="IPR036995">
    <property type="entry name" value="MPG_sf"/>
</dbReference>
<keyword evidence="4" id="KW-0234">DNA repair</keyword>
<dbReference type="EMBL" id="BARW01003670">
    <property type="protein sequence ID" value="GAI69831.1"/>
    <property type="molecule type" value="Genomic_DNA"/>
</dbReference>
<dbReference type="NCBIfam" id="TIGR00567">
    <property type="entry name" value="3mg"/>
    <property type="match status" value="1"/>
</dbReference>
<dbReference type="PANTHER" id="PTHR10429:SF0">
    <property type="entry name" value="DNA-3-METHYLADENINE GLYCOSYLASE"/>
    <property type="match status" value="1"/>
</dbReference>
<gene>
    <name evidence="5" type="ORF">S12H4_09164</name>
</gene>
<name>X1RS70_9ZZZZ</name>
<dbReference type="PANTHER" id="PTHR10429">
    <property type="entry name" value="DNA-3-METHYLADENINE GLYCOSYLASE"/>
    <property type="match status" value="1"/>
</dbReference>
<dbReference type="GO" id="GO:0003677">
    <property type="term" value="F:DNA binding"/>
    <property type="evidence" value="ECO:0007669"/>
    <property type="project" value="InterPro"/>
</dbReference>
<proteinExistence type="inferred from homology"/>
<dbReference type="HAMAP" id="MF_00527">
    <property type="entry name" value="3MGH"/>
    <property type="match status" value="1"/>
</dbReference>
<evidence type="ECO:0000256" key="1">
    <source>
        <dbReference type="ARBA" id="ARBA00009232"/>
    </source>
</evidence>
<dbReference type="GO" id="GO:0003905">
    <property type="term" value="F:alkylbase DNA N-glycosylase activity"/>
    <property type="evidence" value="ECO:0007669"/>
    <property type="project" value="InterPro"/>
</dbReference>